<accession>A0A453NEL6</accession>
<reference evidence="2" key="2">
    <citation type="journal article" date="2017" name="Nat. Plants">
        <title>The Aegilops tauschii genome reveals multiple impacts of transposons.</title>
        <authorList>
            <person name="Zhao G."/>
            <person name="Zou C."/>
            <person name="Li K."/>
            <person name="Wang K."/>
            <person name="Li T."/>
            <person name="Gao L."/>
            <person name="Zhang X."/>
            <person name="Wang H."/>
            <person name="Yang Z."/>
            <person name="Liu X."/>
            <person name="Jiang W."/>
            <person name="Mao L."/>
            <person name="Kong X."/>
            <person name="Jiao Y."/>
            <person name="Jia J."/>
        </authorList>
    </citation>
    <scope>NUCLEOTIDE SEQUENCE [LARGE SCALE GENOMIC DNA]</scope>
    <source>
        <strain evidence="2">cv. AL8/78</strain>
    </source>
</reference>
<reference evidence="2" key="1">
    <citation type="journal article" date="2014" name="Science">
        <title>Ancient hybridizations among the ancestral genomes of bread wheat.</title>
        <authorList>
            <consortium name="International Wheat Genome Sequencing Consortium,"/>
            <person name="Marcussen T."/>
            <person name="Sandve S.R."/>
            <person name="Heier L."/>
            <person name="Spannagl M."/>
            <person name="Pfeifer M."/>
            <person name="Jakobsen K.S."/>
            <person name="Wulff B.B."/>
            <person name="Steuernagel B."/>
            <person name="Mayer K.F."/>
            <person name="Olsen O.A."/>
        </authorList>
    </citation>
    <scope>NUCLEOTIDE SEQUENCE [LARGE SCALE GENOMIC DNA]</scope>
    <source>
        <strain evidence="2">cv. AL8/78</strain>
    </source>
</reference>
<dbReference type="Gramene" id="AET6Gv20351300.11">
    <property type="protein sequence ID" value="AET6Gv20351300.11"/>
    <property type="gene ID" value="AET6Gv20351300"/>
</dbReference>
<dbReference type="EnsemblPlants" id="AET6Gv20351300.10">
    <property type="protein sequence ID" value="AET6Gv20351300.10"/>
    <property type="gene ID" value="AET6Gv20351300"/>
</dbReference>
<reference evidence="1" key="3">
    <citation type="journal article" date="2017" name="Nature">
        <title>Genome sequence of the progenitor of the wheat D genome Aegilops tauschii.</title>
        <authorList>
            <person name="Luo M.C."/>
            <person name="Gu Y.Q."/>
            <person name="Puiu D."/>
            <person name="Wang H."/>
            <person name="Twardziok S.O."/>
            <person name="Deal K.R."/>
            <person name="Huo N."/>
            <person name="Zhu T."/>
            <person name="Wang L."/>
            <person name="Wang Y."/>
            <person name="McGuire P.E."/>
            <person name="Liu S."/>
            <person name="Long H."/>
            <person name="Ramasamy R.K."/>
            <person name="Rodriguez J.C."/>
            <person name="Van S.L."/>
            <person name="Yuan L."/>
            <person name="Wang Z."/>
            <person name="Xia Z."/>
            <person name="Xiao L."/>
            <person name="Anderson O.D."/>
            <person name="Ouyang S."/>
            <person name="Liang Y."/>
            <person name="Zimin A.V."/>
            <person name="Pertea G."/>
            <person name="Qi P."/>
            <person name="Bennetzen J.L."/>
            <person name="Dai X."/>
            <person name="Dawson M.W."/>
            <person name="Muller H.G."/>
            <person name="Kugler K."/>
            <person name="Rivarola-Duarte L."/>
            <person name="Spannagl M."/>
            <person name="Mayer K.F.X."/>
            <person name="Lu F.H."/>
            <person name="Bevan M.W."/>
            <person name="Leroy P."/>
            <person name="Li P."/>
            <person name="You F.M."/>
            <person name="Sun Q."/>
            <person name="Liu Z."/>
            <person name="Lyons E."/>
            <person name="Wicker T."/>
            <person name="Salzberg S.L."/>
            <person name="Devos K.M."/>
            <person name="Dvorak J."/>
        </authorList>
    </citation>
    <scope>NUCLEOTIDE SEQUENCE [LARGE SCALE GENOMIC DNA]</scope>
    <source>
        <strain evidence="1">cv. AL8/78</strain>
    </source>
</reference>
<protein>
    <submittedName>
        <fullName evidence="1">Uncharacterized protein</fullName>
    </submittedName>
</protein>
<organism evidence="1 2">
    <name type="scientific">Aegilops tauschii subsp. strangulata</name>
    <name type="common">Goatgrass</name>
    <dbReference type="NCBI Taxonomy" id="200361"/>
    <lineage>
        <taxon>Eukaryota</taxon>
        <taxon>Viridiplantae</taxon>
        <taxon>Streptophyta</taxon>
        <taxon>Embryophyta</taxon>
        <taxon>Tracheophyta</taxon>
        <taxon>Spermatophyta</taxon>
        <taxon>Magnoliopsida</taxon>
        <taxon>Liliopsida</taxon>
        <taxon>Poales</taxon>
        <taxon>Poaceae</taxon>
        <taxon>BOP clade</taxon>
        <taxon>Pooideae</taxon>
        <taxon>Triticodae</taxon>
        <taxon>Triticeae</taxon>
        <taxon>Triticinae</taxon>
        <taxon>Aegilops</taxon>
    </lineage>
</organism>
<dbReference type="AlphaFoldDB" id="A0A453NEL6"/>
<proteinExistence type="predicted"/>
<keyword evidence="2" id="KW-1185">Reference proteome</keyword>
<evidence type="ECO:0000313" key="2">
    <source>
        <dbReference type="Proteomes" id="UP000015105"/>
    </source>
</evidence>
<reference evidence="1" key="5">
    <citation type="journal article" date="2021" name="G3 (Bethesda)">
        <title>Aegilops tauschii genome assembly Aet v5.0 features greater sequence contiguity and improved annotation.</title>
        <authorList>
            <person name="Wang L."/>
            <person name="Zhu T."/>
            <person name="Rodriguez J.C."/>
            <person name="Deal K.R."/>
            <person name="Dubcovsky J."/>
            <person name="McGuire P.E."/>
            <person name="Lux T."/>
            <person name="Spannagl M."/>
            <person name="Mayer K.F.X."/>
            <person name="Baldrich P."/>
            <person name="Meyers B.C."/>
            <person name="Huo N."/>
            <person name="Gu Y.Q."/>
            <person name="Zhou H."/>
            <person name="Devos K.M."/>
            <person name="Bennetzen J.L."/>
            <person name="Unver T."/>
            <person name="Budak H."/>
            <person name="Gulick P.J."/>
            <person name="Galiba G."/>
            <person name="Kalapos B."/>
            <person name="Nelson D.R."/>
            <person name="Li P."/>
            <person name="You F.M."/>
            <person name="Luo M.C."/>
            <person name="Dvorak J."/>
        </authorList>
    </citation>
    <scope>NUCLEOTIDE SEQUENCE [LARGE SCALE GENOMIC DNA]</scope>
    <source>
        <strain evidence="1">cv. AL8/78</strain>
    </source>
</reference>
<name>A0A453NEL6_AEGTS</name>
<dbReference type="Gramene" id="AET6Gv20351300.10">
    <property type="protein sequence ID" value="AET6Gv20351300.10"/>
    <property type="gene ID" value="AET6Gv20351300"/>
</dbReference>
<dbReference type="EnsemblPlants" id="AET6Gv20351300.11">
    <property type="protein sequence ID" value="AET6Gv20351300.11"/>
    <property type="gene ID" value="AET6Gv20351300"/>
</dbReference>
<dbReference type="Proteomes" id="UP000015105">
    <property type="component" value="Chromosome 6D"/>
</dbReference>
<reference evidence="1" key="4">
    <citation type="submission" date="2019-03" db="UniProtKB">
        <authorList>
            <consortium name="EnsemblPlants"/>
        </authorList>
    </citation>
    <scope>IDENTIFICATION</scope>
</reference>
<sequence length="43" mass="4960">METQQDFVAPFKVCSLDSLKLRGIYHYHLYGVQSNLPVCVVFI</sequence>
<evidence type="ECO:0000313" key="1">
    <source>
        <dbReference type="EnsemblPlants" id="AET6Gv20351300.11"/>
    </source>
</evidence>